<feature type="signal peptide" evidence="1">
    <location>
        <begin position="1"/>
        <end position="17"/>
    </location>
</feature>
<name>A0ABT9I4W4_9GAMM</name>
<keyword evidence="1" id="KW-0732">Signal</keyword>
<dbReference type="Proteomes" id="UP001231109">
    <property type="component" value="Unassembled WGS sequence"/>
</dbReference>
<feature type="chain" id="PRO_5046784406" description="DUF4397 domain-containing protein" evidence="1">
    <location>
        <begin position="18"/>
        <end position="446"/>
    </location>
</feature>
<gene>
    <name evidence="2" type="ORF">ORJ04_21075</name>
</gene>
<reference evidence="2 3" key="1">
    <citation type="submission" date="2022-11" db="EMBL/GenBank/DDBJ databases">
        <title>Viruses from the air-sea interface of a natural surface slick.</title>
        <authorList>
            <person name="Rahlff J."/>
            <person name="Holmfeldt K."/>
        </authorList>
    </citation>
    <scope>NUCLEOTIDE SEQUENCE [LARGE SCALE GENOMIC DNA]</scope>
    <source>
        <strain evidence="2 3">SMS4</strain>
    </source>
</reference>
<proteinExistence type="predicted"/>
<evidence type="ECO:0008006" key="4">
    <source>
        <dbReference type="Google" id="ProtNLM"/>
    </source>
</evidence>
<accession>A0ABT9I4W4</accession>
<sequence>MRNFTFYLLLSTLLVLAGCGGSSSDDTSSTYTTSYIQLYNGSANSTSTRLILTDDDDVSILIGSATYTDATSLISYTPDSYDIALSRLNSAGDDVSILESTLQLKQSYKHLLLLSGDYASPDLLSLSFLRDDSLTDTFKLYVVNLLPDTTAYDLYISDSDGTFDDATLVSTLNYQQISEPMEFSTGSYIVYLTIAGSRDVLFSSASYSFSYLTEYVLVPRQASGPLQGNVAIDVISNTTTVTHLTDIEATAQFRLYNSIDNDEPTDIFLNDSVLFTALPSDVFSDYAQLDAADYRLSAIDLQGQYVMKNALLTLNQGQSKAVVLYKNSDDVSRAIVVEESELPQIYDFDVNVVNIINDYTSLSLYFVPPADTIDTTDYAIATLNRGAQTDINLPDGAYRILLVFTDSNKNNTLLAESELQQFEAGKNYLLVAEPDSNNGYKLSLLH</sequence>
<keyword evidence="3" id="KW-1185">Reference proteome</keyword>
<comment type="caution">
    <text evidence="2">The sequence shown here is derived from an EMBL/GenBank/DDBJ whole genome shotgun (WGS) entry which is preliminary data.</text>
</comment>
<organism evidence="2 3">
    <name type="scientific">Rheinheimera baltica</name>
    <dbReference type="NCBI Taxonomy" id="67576"/>
    <lineage>
        <taxon>Bacteria</taxon>
        <taxon>Pseudomonadati</taxon>
        <taxon>Pseudomonadota</taxon>
        <taxon>Gammaproteobacteria</taxon>
        <taxon>Chromatiales</taxon>
        <taxon>Chromatiaceae</taxon>
        <taxon>Rheinheimera</taxon>
    </lineage>
</organism>
<evidence type="ECO:0000313" key="3">
    <source>
        <dbReference type="Proteomes" id="UP001231109"/>
    </source>
</evidence>
<protein>
    <recommendedName>
        <fullName evidence="4">DUF4397 domain-containing protein</fullName>
    </recommendedName>
</protein>
<dbReference type="RefSeq" id="WP_305977568.1">
    <property type="nucleotide sequence ID" value="NZ_JAPJDZ010000163.1"/>
</dbReference>
<evidence type="ECO:0000313" key="2">
    <source>
        <dbReference type="EMBL" id="MDP5138444.1"/>
    </source>
</evidence>
<dbReference type="EMBL" id="JAPJDZ010000163">
    <property type="protein sequence ID" value="MDP5138444.1"/>
    <property type="molecule type" value="Genomic_DNA"/>
</dbReference>
<evidence type="ECO:0000256" key="1">
    <source>
        <dbReference type="SAM" id="SignalP"/>
    </source>
</evidence>
<dbReference type="PROSITE" id="PS51257">
    <property type="entry name" value="PROKAR_LIPOPROTEIN"/>
    <property type="match status" value="1"/>
</dbReference>